<dbReference type="Pfam" id="PF02457">
    <property type="entry name" value="DAC"/>
    <property type="match status" value="1"/>
</dbReference>
<protein>
    <recommendedName>
        <fullName evidence="1">DAC domain-containing protein</fullName>
    </recommendedName>
</protein>
<reference evidence="2 3" key="1">
    <citation type="submission" date="2019-04" db="EMBL/GenBank/DDBJ databases">
        <authorList>
            <person name="Feng G."/>
            <person name="Zhang J."/>
            <person name="Zhu H."/>
        </authorList>
    </citation>
    <scope>NUCLEOTIDE SEQUENCE [LARGE SCALE GENOMIC DNA]</scope>
    <source>
        <strain evidence="2 3">92R-1</strain>
    </source>
</reference>
<dbReference type="PROSITE" id="PS51794">
    <property type="entry name" value="DAC"/>
    <property type="match status" value="1"/>
</dbReference>
<dbReference type="SUPFAM" id="SSF143597">
    <property type="entry name" value="YojJ-like"/>
    <property type="match status" value="1"/>
</dbReference>
<dbReference type="InterPro" id="IPR036888">
    <property type="entry name" value="DNA_integrity_DisA_N_sf"/>
</dbReference>
<feature type="domain" description="DAC" evidence="1">
    <location>
        <begin position="380"/>
        <end position="518"/>
    </location>
</feature>
<dbReference type="AlphaFoldDB" id="A0A4Z0P600"/>
<dbReference type="InterPro" id="IPR003390">
    <property type="entry name" value="DNA_integrity_scan_DisA_N"/>
</dbReference>
<gene>
    <name evidence="2" type="ORF">EU556_14565</name>
</gene>
<accession>A0A4Z0P600</accession>
<sequence>MFAKNGRKVAACSDHLLLAFSVLDGLPLTPSPPAYPMWENQSLFRVSAQLFADGVFNLLDRTLKPEVFLLGLASAREADDPEAVVIEPVTHRYQPADFAAVKARAASLEPDGPREVVYHLHPLDHDRYEKQRWYELLRRATEHTLNDLVAKHREERVSFCSQPVGVYNYQVIIVLQLSLEAYQAYYSLPGKGGTRSTSLLMATVQEFLQDASRGLRESDTDDDRPVLDRDYNEVLRAAGRRFMLRAAAGTHGLYDACNGVAALRHEGDEGVGTMIVSRRNHPAVVPILTLDSPIPLRDYRRIRKLLELSEDRNALLTDATDVFGLGYLVERTDPQYEPLFTVDFTKHYSWELNHDGHIMMKVVSNTPRLPQGTVDEENFAQAIRRVFPMVDAAGAAYLWELTLKATSQTSGTILVISEGAAQEAARLTRQCFRVAPRLMTPSVLRLVTNIDGAVLIDPAGTCYAIGAILDGLATEKGDSSRGSRYNSALRYVESSRYAVLAVVVSEDGWIDLLPPIRR</sequence>
<dbReference type="EMBL" id="SRLA01000003">
    <property type="protein sequence ID" value="TGE06087.1"/>
    <property type="molecule type" value="Genomic_DNA"/>
</dbReference>
<organism evidence="2 3">
    <name type="scientific">Hymenobacter fodinae</name>
    <dbReference type="NCBI Taxonomy" id="2510796"/>
    <lineage>
        <taxon>Bacteria</taxon>
        <taxon>Pseudomonadati</taxon>
        <taxon>Bacteroidota</taxon>
        <taxon>Cytophagia</taxon>
        <taxon>Cytophagales</taxon>
        <taxon>Hymenobacteraceae</taxon>
        <taxon>Hymenobacter</taxon>
    </lineage>
</organism>
<dbReference type="Pfam" id="PF21752">
    <property type="entry name" value="DACNG"/>
    <property type="match status" value="1"/>
</dbReference>
<comment type="caution">
    <text evidence="2">The sequence shown here is derived from an EMBL/GenBank/DDBJ whole genome shotgun (WGS) entry which is preliminary data.</text>
</comment>
<dbReference type="InterPro" id="IPR048554">
    <property type="entry name" value="DACNG"/>
</dbReference>
<dbReference type="Gene3D" id="3.40.1700.10">
    <property type="entry name" value="DNA integrity scanning protein, DisA, N-terminal domain"/>
    <property type="match status" value="1"/>
</dbReference>
<name>A0A4Z0P600_9BACT</name>
<dbReference type="Proteomes" id="UP000298337">
    <property type="component" value="Unassembled WGS sequence"/>
</dbReference>
<dbReference type="OrthoDB" id="859517at2"/>
<proteinExistence type="predicted"/>
<evidence type="ECO:0000259" key="1">
    <source>
        <dbReference type="PROSITE" id="PS51794"/>
    </source>
</evidence>
<dbReference type="Pfam" id="PF21750">
    <property type="entry name" value="DACNH"/>
    <property type="match status" value="1"/>
</dbReference>
<dbReference type="InterPro" id="IPR048555">
    <property type="entry name" value="DACNH"/>
</dbReference>
<evidence type="ECO:0000313" key="3">
    <source>
        <dbReference type="Proteomes" id="UP000298337"/>
    </source>
</evidence>
<keyword evidence="3" id="KW-1185">Reference proteome</keyword>
<evidence type="ECO:0000313" key="2">
    <source>
        <dbReference type="EMBL" id="TGE06087.1"/>
    </source>
</evidence>